<evidence type="ECO:0000313" key="2">
    <source>
        <dbReference type="Proteomes" id="UP000826212"/>
    </source>
</evidence>
<name>A0AC61NJ32_9BACT</name>
<dbReference type="EMBL" id="CP081303">
    <property type="protein sequence ID" value="QZE15727.1"/>
    <property type="molecule type" value="Genomic_DNA"/>
</dbReference>
<reference evidence="1" key="1">
    <citation type="submission" date="2021-08" db="EMBL/GenBank/DDBJ databases">
        <title>Novel anaerobic bacterium isolated from sea squirt in East Sea, Republic of Korea.</title>
        <authorList>
            <person name="Nguyen T.H."/>
            <person name="Li Z."/>
            <person name="Lee Y.-J."/>
            <person name="Ko J."/>
            <person name="Kim S.-G."/>
        </authorList>
    </citation>
    <scope>NUCLEOTIDE SEQUENCE</scope>
    <source>
        <strain evidence="1">KCTC 25031</strain>
    </source>
</reference>
<organism evidence="1 2">
    <name type="scientific">Halosquirtibacter laminarini</name>
    <dbReference type="NCBI Taxonomy" id="3374600"/>
    <lineage>
        <taxon>Bacteria</taxon>
        <taxon>Pseudomonadati</taxon>
        <taxon>Bacteroidota</taxon>
        <taxon>Bacteroidia</taxon>
        <taxon>Marinilabiliales</taxon>
        <taxon>Prolixibacteraceae</taxon>
        <taxon>Halosquirtibacter</taxon>
    </lineage>
</organism>
<accession>A0AC61NJ32</accession>
<dbReference type="Proteomes" id="UP000826212">
    <property type="component" value="Chromosome"/>
</dbReference>
<gene>
    <name evidence="1" type="ORF">K4L44_07805</name>
</gene>
<proteinExistence type="predicted"/>
<keyword evidence="2" id="KW-1185">Reference proteome</keyword>
<sequence>MINKVFKRKSDSVIWIFLLVIALLVVYSFLPLIVDSLVYDLMGVDAESHFGKSIHFFYYDTMKILILLFLISSLMGVINTYFPVERVKSFLSSRNLYGLQYFVASFFGAVTPFCSCSSIPLFIGFVKGGLPLGVTFAFLITSPLVNEVAVAMFLGMFGVKATLVYVVSGIVMGMLGGYILGKLKLERFLSDWVQDIQQQSAVETEDWQGEKLSFMDRLPSIVKEGWSIVRSVLLYVLIGIAIGAAMHGYVPEDFFAERLSADKWYAVPLAVILAVPMYANAAGIVPVIQVFVAKGVPLGTAIAFMMAVVGLSLPEATLLKKVMKWPLILIFFGTITLFIILLGYLFNIFLC</sequence>
<protein>
    <submittedName>
        <fullName evidence="1">Permease</fullName>
    </submittedName>
</protein>
<evidence type="ECO:0000313" key="1">
    <source>
        <dbReference type="EMBL" id="QZE15727.1"/>
    </source>
</evidence>